<dbReference type="SUPFAM" id="SSF54695">
    <property type="entry name" value="POZ domain"/>
    <property type="match status" value="1"/>
</dbReference>
<dbReference type="EMBL" id="BMAT01012754">
    <property type="protein sequence ID" value="GFR98683.1"/>
    <property type="molecule type" value="Genomic_DNA"/>
</dbReference>
<gene>
    <name evidence="1" type="ORF">ElyMa_006355900</name>
</gene>
<evidence type="ECO:0000313" key="1">
    <source>
        <dbReference type="EMBL" id="GFR98683.1"/>
    </source>
</evidence>
<keyword evidence="2" id="KW-1185">Reference proteome</keyword>
<evidence type="ECO:0000313" key="2">
    <source>
        <dbReference type="Proteomes" id="UP000762676"/>
    </source>
</evidence>
<dbReference type="Gene3D" id="3.30.710.10">
    <property type="entry name" value="Potassium Channel Kv1.1, Chain A"/>
    <property type="match status" value="1"/>
</dbReference>
<comment type="caution">
    <text evidence="1">The sequence shown here is derived from an EMBL/GenBank/DDBJ whole genome shotgun (WGS) entry which is preliminary data.</text>
</comment>
<reference evidence="1 2" key="1">
    <citation type="journal article" date="2021" name="Elife">
        <title>Chloroplast acquisition without the gene transfer in kleptoplastic sea slugs, Plakobranchus ocellatus.</title>
        <authorList>
            <person name="Maeda T."/>
            <person name="Takahashi S."/>
            <person name="Yoshida T."/>
            <person name="Shimamura S."/>
            <person name="Takaki Y."/>
            <person name="Nagai Y."/>
            <person name="Toyoda A."/>
            <person name="Suzuki Y."/>
            <person name="Arimoto A."/>
            <person name="Ishii H."/>
            <person name="Satoh N."/>
            <person name="Nishiyama T."/>
            <person name="Hasebe M."/>
            <person name="Maruyama T."/>
            <person name="Minagawa J."/>
            <person name="Obokata J."/>
            <person name="Shigenobu S."/>
        </authorList>
    </citation>
    <scope>NUCLEOTIDE SEQUENCE [LARGE SCALE GENOMIC DNA]</scope>
</reference>
<accession>A0AAV4HLB1</accession>
<proteinExistence type="predicted"/>
<protein>
    <submittedName>
        <fullName evidence="1">Potassium voltage-gated channel protein Shaw</fullName>
    </submittedName>
</protein>
<dbReference type="InterPro" id="IPR011333">
    <property type="entry name" value="SKP1/BTB/POZ_sf"/>
</dbReference>
<organism evidence="1 2">
    <name type="scientific">Elysia marginata</name>
    <dbReference type="NCBI Taxonomy" id="1093978"/>
    <lineage>
        <taxon>Eukaryota</taxon>
        <taxon>Metazoa</taxon>
        <taxon>Spiralia</taxon>
        <taxon>Lophotrochozoa</taxon>
        <taxon>Mollusca</taxon>
        <taxon>Gastropoda</taxon>
        <taxon>Heterobranchia</taxon>
        <taxon>Euthyneura</taxon>
        <taxon>Panpulmonata</taxon>
        <taxon>Sacoglossa</taxon>
        <taxon>Placobranchoidea</taxon>
        <taxon>Plakobranchidae</taxon>
        <taxon>Elysia</taxon>
    </lineage>
</organism>
<dbReference type="AlphaFoldDB" id="A0AAV4HLB1"/>
<sequence length="94" mass="10919">QLHLPSNICSLNVRAELDFWKLPEDLICECCWMNYHQGLKTMGVVNTICKAFHSLYDDPRARAALSWAGKIWLTLDRPSYNWFSKVSLKQCQLS</sequence>
<feature type="non-terminal residue" evidence="1">
    <location>
        <position position="1"/>
    </location>
</feature>
<dbReference type="Proteomes" id="UP000762676">
    <property type="component" value="Unassembled WGS sequence"/>
</dbReference>
<name>A0AAV4HLB1_9GAST</name>